<dbReference type="KEGG" id="svu:B1H20_23890"/>
<proteinExistence type="predicted"/>
<dbReference type="PROSITE" id="PS51318">
    <property type="entry name" value="TAT"/>
    <property type="match status" value="1"/>
</dbReference>
<organism evidence="3 4">
    <name type="scientific">Streptomyces violaceoruber</name>
    <dbReference type="NCBI Taxonomy" id="1935"/>
    <lineage>
        <taxon>Bacteria</taxon>
        <taxon>Bacillati</taxon>
        <taxon>Actinomycetota</taxon>
        <taxon>Actinomycetes</taxon>
        <taxon>Kitasatosporales</taxon>
        <taxon>Streptomycetaceae</taxon>
        <taxon>Streptomyces</taxon>
        <taxon>Streptomyces violaceoruber group</taxon>
    </lineage>
</organism>
<dbReference type="STRING" id="1935.B1H20_23890"/>
<dbReference type="InterPro" id="IPR023631">
    <property type="entry name" value="Amidase_dom"/>
</dbReference>
<gene>
    <name evidence="3" type="ORF">B1H20_23890</name>
</gene>
<feature type="signal peptide" evidence="1">
    <location>
        <begin position="1"/>
        <end position="29"/>
    </location>
</feature>
<dbReference type="PANTHER" id="PTHR42678:SF34">
    <property type="entry name" value="OS04G0183300 PROTEIN"/>
    <property type="match status" value="1"/>
</dbReference>
<reference evidence="3 4" key="1">
    <citation type="submission" date="2017-03" db="EMBL/GenBank/DDBJ databases">
        <title>Complete Genome Sequence of a natural compounds producer, Streptomyces violaceus S21.</title>
        <authorList>
            <person name="Zhong C."/>
            <person name="Zhao Z."/>
            <person name="Fu J."/>
            <person name="Zong G."/>
            <person name="Qin R."/>
            <person name="Cao G."/>
        </authorList>
    </citation>
    <scope>NUCLEOTIDE SEQUENCE [LARGE SCALE GENOMIC DNA]</scope>
    <source>
        <strain evidence="3 4">S21</strain>
    </source>
</reference>
<evidence type="ECO:0000259" key="2">
    <source>
        <dbReference type="Pfam" id="PF01425"/>
    </source>
</evidence>
<dbReference type="Gene3D" id="3.90.1300.10">
    <property type="entry name" value="Amidase signature (AS) domain"/>
    <property type="match status" value="1"/>
</dbReference>
<dbReference type="RefSeq" id="WP_083193246.1">
    <property type="nucleotide sequence ID" value="NZ_CP020570.1"/>
</dbReference>
<evidence type="ECO:0000313" key="3">
    <source>
        <dbReference type="EMBL" id="ARF64080.1"/>
    </source>
</evidence>
<feature type="domain" description="Amidase" evidence="2">
    <location>
        <begin position="69"/>
        <end position="520"/>
    </location>
</feature>
<dbReference type="Pfam" id="PF01425">
    <property type="entry name" value="Amidase"/>
    <property type="match status" value="1"/>
</dbReference>
<keyword evidence="1" id="KW-0732">Signal</keyword>
<dbReference type="EMBL" id="CP020570">
    <property type="protein sequence ID" value="ARF64080.1"/>
    <property type="molecule type" value="Genomic_DNA"/>
</dbReference>
<dbReference type="Proteomes" id="UP000192445">
    <property type="component" value="Chromosome"/>
</dbReference>
<dbReference type="OrthoDB" id="9811471at2"/>
<sequence>MKPTLRATLRRAAAVAAATGLTASPAAQAAQNDRAEPRPAMVRAAHLERMTIPDIQRAMDRGRFTSQQLTGLYLERIRALNPLLKAVVTVNPDAVAIARDSDRRRRAHGARGPLEGVPVLLKENMDTADRQPTTAGSTALLGARPRQDAEVVRRLRAAGAVILGKANMTEWANFRDPYAVAGWSAVGGLTRNPYVLDRSAAGSSSGSAAAVAANLATVALGTDTGGSVVDPAAMTSTVGVRPSLGVAGRTGIVPISSRHDTPGPLARNVTDAALTLSVISGPDPADPDTHSAEALPADIGSVLDADALRGKRIGVWRTGHTGVDRDVDRVFEATVRELRAQGATVVEGADVTEPEELLGHLLPALLSEFKHDVNAYLAATPGSHPKSLAGLIAYNEKHRAVERMDWFGQMYFTEAQRNGVGLEDPGYRAHRVAATALARRSIDDVVESKRLDAIVTPTALPAPPVDHQASEGDTSPFVSTTNSSVAAGYPQISVPAGYTAEGLPLGVTFLGTKASDAALLGYAYAFEQGSQVRRTPRYLHGAG</sequence>
<dbReference type="InterPro" id="IPR036928">
    <property type="entry name" value="AS_sf"/>
</dbReference>
<accession>A0A1V0UG77</accession>
<protein>
    <submittedName>
        <fullName evidence="3">Amidase</fullName>
    </submittedName>
</protein>
<dbReference type="AlphaFoldDB" id="A0A1V0UG77"/>
<evidence type="ECO:0000256" key="1">
    <source>
        <dbReference type="SAM" id="SignalP"/>
    </source>
</evidence>
<dbReference type="PANTHER" id="PTHR42678">
    <property type="entry name" value="AMIDASE"/>
    <property type="match status" value="1"/>
</dbReference>
<dbReference type="SUPFAM" id="SSF75304">
    <property type="entry name" value="Amidase signature (AS) enzymes"/>
    <property type="match status" value="1"/>
</dbReference>
<name>A0A1V0UG77_STRVN</name>
<evidence type="ECO:0000313" key="4">
    <source>
        <dbReference type="Proteomes" id="UP000192445"/>
    </source>
</evidence>
<feature type="chain" id="PRO_5012234261" evidence="1">
    <location>
        <begin position="30"/>
        <end position="543"/>
    </location>
</feature>
<dbReference type="InterPro" id="IPR006311">
    <property type="entry name" value="TAT_signal"/>
</dbReference>